<feature type="region of interest" description="Disordered" evidence="1">
    <location>
        <begin position="1"/>
        <end position="25"/>
    </location>
</feature>
<evidence type="ECO:0000256" key="1">
    <source>
        <dbReference type="SAM" id="MobiDB-lite"/>
    </source>
</evidence>
<gene>
    <name evidence="2" type="ORF">J2Z17_000154</name>
</gene>
<name>A0ABS4DSU3_9HYPH</name>
<sequence length="262" mass="28306">MDRTNITPRATPPITRRRKAHGPSARPRWLVGATLLAAAAALWLGIDELARSARHSQLISTARSLSAGADISATALASAERQAMALIEDDECRADILRAGLTVMLANLDRQNSFHRYEAWAAAMTDGDAYVVHAIGCTPTDGDLWARLAMIRLAIAENPDELAWLMQRSIEYAPAEYAVLVPRFVVWRKASAASLAAAQDAVEADLLTLLTYASAKQIAATLADSGTSLKPFIRASLRLIPRDRRDGLFAAGLDPDLRPDAP</sequence>
<protein>
    <submittedName>
        <fullName evidence="2">Uncharacterized protein</fullName>
    </submittedName>
</protein>
<proteinExistence type="predicted"/>
<dbReference type="Proteomes" id="UP000759443">
    <property type="component" value="Unassembled WGS sequence"/>
</dbReference>
<organism evidence="2 3">
    <name type="scientific">Rhizobium halophytocola</name>
    <dbReference type="NCBI Taxonomy" id="735519"/>
    <lineage>
        <taxon>Bacteria</taxon>
        <taxon>Pseudomonadati</taxon>
        <taxon>Pseudomonadota</taxon>
        <taxon>Alphaproteobacteria</taxon>
        <taxon>Hyphomicrobiales</taxon>
        <taxon>Rhizobiaceae</taxon>
        <taxon>Rhizobium/Agrobacterium group</taxon>
        <taxon>Rhizobium</taxon>
    </lineage>
</organism>
<dbReference type="RefSeq" id="WP_209941318.1">
    <property type="nucleotide sequence ID" value="NZ_JAGGJU010000001.1"/>
</dbReference>
<feature type="compositionally biased region" description="Low complexity" evidence="1">
    <location>
        <begin position="1"/>
        <end position="14"/>
    </location>
</feature>
<evidence type="ECO:0000313" key="3">
    <source>
        <dbReference type="Proteomes" id="UP000759443"/>
    </source>
</evidence>
<reference evidence="2 3" key="1">
    <citation type="submission" date="2021-03" db="EMBL/GenBank/DDBJ databases">
        <title>Genomic Encyclopedia of Type Strains, Phase IV (KMG-IV): sequencing the most valuable type-strain genomes for metagenomic binning, comparative biology and taxonomic classification.</title>
        <authorList>
            <person name="Goeker M."/>
        </authorList>
    </citation>
    <scope>NUCLEOTIDE SEQUENCE [LARGE SCALE GENOMIC DNA]</scope>
    <source>
        <strain evidence="2 3">DSM 21600</strain>
    </source>
</reference>
<keyword evidence="3" id="KW-1185">Reference proteome</keyword>
<comment type="caution">
    <text evidence="2">The sequence shown here is derived from an EMBL/GenBank/DDBJ whole genome shotgun (WGS) entry which is preliminary data.</text>
</comment>
<accession>A0ABS4DSU3</accession>
<evidence type="ECO:0000313" key="2">
    <source>
        <dbReference type="EMBL" id="MBP1848737.1"/>
    </source>
</evidence>
<dbReference type="EMBL" id="JAGGJU010000001">
    <property type="protein sequence ID" value="MBP1848737.1"/>
    <property type="molecule type" value="Genomic_DNA"/>
</dbReference>